<dbReference type="OrthoDB" id="9780326at2"/>
<evidence type="ECO:0000256" key="2">
    <source>
        <dbReference type="ARBA" id="ARBA00023015"/>
    </source>
</evidence>
<dbReference type="AlphaFoldDB" id="A0A1C9WBE0"/>
<evidence type="ECO:0000256" key="1">
    <source>
        <dbReference type="ARBA" id="ARBA00010641"/>
    </source>
</evidence>
<comment type="similarity">
    <text evidence="1">Belongs to the sigma-70 factor family. ECF subfamily.</text>
</comment>
<dbReference type="Gene3D" id="1.10.10.10">
    <property type="entry name" value="Winged helix-like DNA-binding domain superfamily/Winged helix DNA-binding domain"/>
    <property type="match status" value="1"/>
</dbReference>
<gene>
    <name evidence="8" type="primary">rpoE_3</name>
    <name evidence="8" type="ORF">AUP74_03106</name>
</gene>
<dbReference type="KEGG" id="micc:AUP74_03106"/>
<dbReference type="InterPro" id="IPR013324">
    <property type="entry name" value="RNA_pol_sigma_r3/r4-like"/>
</dbReference>
<dbReference type="Pfam" id="PF08281">
    <property type="entry name" value="Sigma70_r4_2"/>
    <property type="match status" value="1"/>
</dbReference>
<dbReference type="InterPro" id="IPR013325">
    <property type="entry name" value="RNA_pol_sigma_r2"/>
</dbReference>
<dbReference type="InterPro" id="IPR014286">
    <property type="entry name" value="RNA_pol_sigma70_RpoE"/>
</dbReference>
<dbReference type="NCBIfam" id="TIGR02937">
    <property type="entry name" value="sigma70-ECF"/>
    <property type="match status" value="1"/>
</dbReference>
<dbReference type="GO" id="GO:0006352">
    <property type="term" value="P:DNA-templated transcription initiation"/>
    <property type="evidence" value="ECO:0007669"/>
    <property type="project" value="InterPro"/>
</dbReference>
<dbReference type="GO" id="GO:0003677">
    <property type="term" value="F:DNA binding"/>
    <property type="evidence" value="ECO:0007669"/>
    <property type="project" value="UniProtKB-KW"/>
</dbReference>
<keyword evidence="3" id="KW-0731">Sigma factor</keyword>
<dbReference type="SUPFAM" id="SSF88946">
    <property type="entry name" value="Sigma2 domain of RNA polymerase sigma factors"/>
    <property type="match status" value="1"/>
</dbReference>
<protein>
    <submittedName>
        <fullName evidence="8">ECF RNA polymerase sigma-E factor</fullName>
    </submittedName>
</protein>
<dbReference type="FunFam" id="1.10.1740.10:FF:000001">
    <property type="entry name" value="RNA polymerase sigma factor"/>
    <property type="match status" value="1"/>
</dbReference>
<evidence type="ECO:0000259" key="6">
    <source>
        <dbReference type="Pfam" id="PF04542"/>
    </source>
</evidence>
<dbReference type="InterPro" id="IPR014284">
    <property type="entry name" value="RNA_pol_sigma-70_dom"/>
</dbReference>
<dbReference type="PANTHER" id="PTHR43133:SF53">
    <property type="entry name" value="ECF RNA POLYMERASE SIGMA-E FACTOR"/>
    <property type="match status" value="1"/>
</dbReference>
<accession>A0A1C9WBE0</accession>
<evidence type="ECO:0000256" key="3">
    <source>
        <dbReference type="ARBA" id="ARBA00023082"/>
    </source>
</evidence>
<keyword evidence="4" id="KW-0238">DNA-binding</keyword>
<reference evidence="9" key="1">
    <citation type="submission" date="2016-01" db="EMBL/GenBank/DDBJ databases">
        <title>Complete genome sequence of Microbulbifer sp. CCB-MM1, a halophile isolated from Matang Mangrove Forest, Perak.</title>
        <authorList>
            <person name="Moh T.H."/>
            <person name="Dinesh B."/>
            <person name="Lau N.-S."/>
            <person name="Go F."/>
            <person name="Alexander Chong S.-C."/>
        </authorList>
    </citation>
    <scope>NUCLEOTIDE SEQUENCE [LARGE SCALE GENOMIC DNA]</scope>
    <source>
        <strain evidence="9">CCB-MM1</strain>
    </source>
</reference>
<keyword evidence="5" id="KW-0804">Transcription</keyword>
<keyword evidence="2" id="KW-0805">Transcription regulation</keyword>
<dbReference type="Pfam" id="PF04542">
    <property type="entry name" value="Sigma70_r2"/>
    <property type="match status" value="1"/>
</dbReference>
<evidence type="ECO:0000313" key="9">
    <source>
        <dbReference type="Proteomes" id="UP000095672"/>
    </source>
</evidence>
<dbReference type="Gene3D" id="1.10.1740.10">
    <property type="match status" value="1"/>
</dbReference>
<evidence type="ECO:0000256" key="4">
    <source>
        <dbReference type="ARBA" id="ARBA00023125"/>
    </source>
</evidence>
<dbReference type="InterPro" id="IPR039425">
    <property type="entry name" value="RNA_pol_sigma-70-like"/>
</dbReference>
<dbReference type="InterPro" id="IPR036388">
    <property type="entry name" value="WH-like_DNA-bd_sf"/>
</dbReference>
<dbReference type="PATRIC" id="fig|1769779.3.peg.3083"/>
<dbReference type="InterPro" id="IPR007627">
    <property type="entry name" value="RNA_pol_sigma70_r2"/>
</dbReference>
<dbReference type="EMBL" id="CP014143">
    <property type="protein sequence ID" value="AOS98472.1"/>
    <property type="molecule type" value="Genomic_DNA"/>
</dbReference>
<dbReference type="PANTHER" id="PTHR43133">
    <property type="entry name" value="RNA POLYMERASE ECF-TYPE SIGMA FACTO"/>
    <property type="match status" value="1"/>
</dbReference>
<name>A0A1C9WBE0_9GAMM</name>
<sequence>MTSQQASPSDRQLVERVQKGDKRAFDLLVLKYQHKIVAVISRFIKDHAEVQDVTQEAFIKAYRALANFRGDSAFYTWMYRIAINTAKNHLVSRGRRPPSSDVDLEDAEFYSGADLLRDNETPENQLFRDQLEAAVHDAIRALPEDLRAAVTLREMEGLSYEEIAEVMDCPVGTVRSRIFRAREAIDRTVQAVLAGEPEPLGDRS</sequence>
<dbReference type="GO" id="GO:0016987">
    <property type="term" value="F:sigma factor activity"/>
    <property type="evidence" value="ECO:0007669"/>
    <property type="project" value="UniProtKB-KW"/>
</dbReference>
<evidence type="ECO:0000313" key="8">
    <source>
        <dbReference type="EMBL" id="AOS98472.1"/>
    </source>
</evidence>
<dbReference type="RefSeq" id="WP_069948330.1">
    <property type="nucleotide sequence ID" value="NZ_CP014143.1"/>
</dbReference>
<proteinExistence type="inferred from homology"/>
<dbReference type="InterPro" id="IPR013249">
    <property type="entry name" value="RNA_pol_sigma70_r4_t2"/>
</dbReference>
<dbReference type="CDD" id="cd06171">
    <property type="entry name" value="Sigma70_r4"/>
    <property type="match status" value="1"/>
</dbReference>
<organism evidence="8 9">
    <name type="scientific">Microbulbifer aggregans</name>
    <dbReference type="NCBI Taxonomy" id="1769779"/>
    <lineage>
        <taxon>Bacteria</taxon>
        <taxon>Pseudomonadati</taxon>
        <taxon>Pseudomonadota</taxon>
        <taxon>Gammaproteobacteria</taxon>
        <taxon>Cellvibrionales</taxon>
        <taxon>Microbulbiferaceae</taxon>
        <taxon>Microbulbifer</taxon>
    </lineage>
</organism>
<keyword evidence="9" id="KW-1185">Reference proteome</keyword>
<feature type="domain" description="RNA polymerase sigma factor 70 region 4 type 2" evidence="7">
    <location>
        <begin position="134"/>
        <end position="184"/>
    </location>
</feature>
<dbReference type="Proteomes" id="UP000095672">
    <property type="component" value="Chromosome"/>
</dbReference>
<evidence type="ECO:0000256" key="5">
    <source>
        <dbReference type="ARBA" id="ARBA00023163"/>
    </source>
</evidence>
<dbReference type="NCBIfam" id="TIGR02939">
    <property type="entry name" value="RpoE_Sigma70"/>
    <property type="match status" value="1"/>
</dbReference>
<feature type="domain" description="RNA polymerase sigma-70 region 2" evidence="6">
    <location>
        <begin position="28"/>
        <end position="95"/>
    </location>
</feature>
<dbReference type="SUPFAM" id="SSF88659">
    <property type="entry name" value="Sigma3 and sigma4 domains of RNA polymerase sigma factors"/>
    <property type="match status" value="1"/>
</dbReference>
<dbReference type="STRING" id="1769779.AUP74_03106"/>
<evidence type="ECO:0000259" key="7">
    <source>
        <dbReference type="Pfam" id="PF08281"/>
    </source>
</evidence>